<dbReference type="Proteomes" id="UP001303222">
    <property type="component" value="Unassembled WGS sequence"/>
</dbReference>
<organism evidence="2 3">
    <name type="scientific">Pseudoneurospora amorphoporcata</name>
    <dbReference type="NCBI Taxonomy" id="241081"/>
    <lineage>
        <taxon>Eukaryota</taxon>
        <taxon>Fungi</taxon>
        <taxon>Dikarya</taxon>
        <taxon>Ascomycota</taxon>
        <taxon>Pezizomycotina</taxon>
        <taxon>Sordariomycetes</taxon>
        <taxon>Sordariomycetidae</taxon>
        <taxon>Sordariales</taxon>
        <taxon>Sordariaceae</taxon>
        <taxon>Pseudoneurospora</taxon>
    </lineage>
</organism>
<sequence length="598" mass="67810">MSPTLGIPPEYHDRVLDKRAKSSDADAKRWWLLCRRLHLSKKFETEDGKFDSDALAKALSEVMARDRGNEDVPDLYPYVELHCLRADREQERRLARVQIQKMTSQEMEVELKQQLCDFRTTLDKYRFSCDNLIHAREFPIWAQMVANAGDLAQGHYKHQKDQEDYLKSLRRLVVDLGWAISECDSIQDYITVNNLLFWTTRGGLNLIPKNVGIGSLESDDDRYVGTISLVSAAERFHMNYIVCILVVESKAKTLSPGLPQLEQDIPSEDLDKLLKDRLEIVDTAITSTRKIQLFQKPPSYLTADGKVDFVSFAMVIAEGMAIDRGTQYPFSSLNMILNFEGACFVETMSPTQRLERKLNRSCLQYEGGSMIFDRQESEIMQRLTGDGWIKSIMDRAKIESADLLSPKAVQKMTENLALKIGGQLKEGPRIVDKKPKDGEVHIRLTEVRPFIIDLSGFMESWKDVQTYLCVSLYLFWATADAWWSLPTGDTKQEARNTAEKFLRNYLALVLIGEVKQKAQRLEQSKPDISKPEQSSTNSTGEAKSKPEQSKPDDQSSTNATGAAESKPEQTGKDKPVMYNIPPKPVPSTPETSKCCVIL</sequence>
<dbReference type="EMBL" id="MU859071">
    <property type="protein sequence ID" value="KAK3955886.1"/>
    <property type="molecule type" value="Genomic_DNA"/>
</dbReference>
<comment type="caution">
    <text evidence="2">The sequence shown here is derived from an EMBL/GenBank/DDBJ whole genome shotgun (WGS) entry which is preliminary data.</text>
</comment>
<reference evidence="2" key="2">
    <citation type="submission" date="2023-06" db="EMBL/GenBank/DDBJ databases">
        <authorList>
            <consortium name="Lawrence Berkeley National Laboratory"/>
            <person name="Mondo S.J."/>
            <person name="Hensen N."/>
            <person name="Bonometti L."/>
            <person name="Westerberg I."/>
            <person name="Brannstrom I.O."/>
            <person name="Guillou S."/>
            <person name="Cros-Aarteil S."/>
            <person name="Calhoun S."/>
            <person name="Haridas S."/>
            <person name="Kuo A."/>
            <person name="Pangilinan J."/>
            <person name="Riley R."/>
            <person name="Labutti K."/>
            <person name="Andreopoulos B."/>
            <person name="Lipzen A."/>
            <person name="Chen C."/>
            <person name="Yanf M."/>
            <person name="Daum C."/>
            <person name="Ng V."/>
            <person name="Clum A."/>
            <person name="Steindorff A."/>
            <person name="Ohm R."/>
            <person name="Martin F."/>
            <person name="Silar P."/>
            <person name="Natvig D."/>
            <person name="Lalanne C."/>
            <person name="Gautier V."/>
            <person name="Ament-Velasquez S.L."/>
            <person name="Kruys A."/>
            <person name="Hutchinson M.I."/>
            <person name="Powell A.J."/>
            <person name="Barry K."/>
            <person name="Miller A.N."/>
            <person name="Grigoriev I.V."/>
            <person name="Debuchy R."/>
            <person name="Gladieux P."/>
            <person name="Thoren M.H."/>
            <person name="Johannesson H."/>
        </authorList>
    </citation>
    <scope>NUCLEOTIDE SEQUENCE</scope>
    <source>
        <strain evidence="2">CBS 626.80</strain>
    </source>
</reference>
<gene>
    <name evidence="2" type="ORF">QBC32DRAFT_375678</name>
</gene>
<feature type="compositionally biased region" description="Basic and acidic residues" evidence="1">
    <location>
        <begin position="542"/>
        <end position="553"/>
    </location>
</feature>
<reference evidence="2" key="1">
    <citation type="journal article" date="2023" name="Mol. Phylogenet. Evol.">
        <title>Genome-scale phylogeny and comparative genomics of the fungal order Sordariales.</title>
        <authorList>
            <person name="Hensen N."/>
            <person name="Bonometti L."/>
            <person name="Westerberg I."/>
            <person name="Brannstrom I.O."/>
            <person name="Guillou S."/>
            <person name="Cros-Aarteil S."/>
            <person name="Calhoun S."/>
            <person name="Haridas S."/>
            <person name="Kuo A."/>
            <person name="Mondo S."/>
            <person name="Pangilinan J."/>
            <person name="Riley R."/>
            <person name="LaButti K."/>
            <person name="Andreopoulos B."/>
            <person name="Lipzen A."/>
            <person name="Chen C."/>
            <person name="Yan M."/>
            <person name="Daum C."/>
            <person name="Ng V."/>
            <person name="Clum A."/>
            <person name="Steindorff A."/>
            <person name="Ohm R.A."/>
            <person name="Martin F."/>
            <person name="Silar P."/>
            <person name="Natvig D.O."/>
            <person name="Lalanne C."/>
            <person name="Gautier V."/>
            <person name="Ament-Velasquez S.L."/>
            <person name="Kruys A."/>
            <person name="Hutchinson M.I."/>
            <person name="Powell A.J."/>
            <person name="Barry K."/>
            <person name="Miller A.N."/>
            <person name="Grigoriev I.V."/>
            <person name="Debuchy R."/>
            <person name="Gladieux P."/>
            <person name="Hiltunen Thoren M."/>
            <person name="Johannesson H."/>
        </authorList>
    </citation>
    <scope>NUCLEOTIDE SEQUENCE</scope>
    <source>
        <strain evidence="2">CBS 626.80</strain>
    </source>
</reference>
<feature type="compositionally biased region" description="Polar residues" evidence="1">
    <location>
        <begin position="531"/>
        <end position="541"/>
    </location>
</feature>
<evidence type="ECO:0000313" key="2">
    <source>
        <dbReference type="EMBL" id="KAK3955886.1"/>
    </source>
</evidence>
<name>A0AAN6P3A6_9PEZI</name>
<protein>
    <submittedName>
        <fullName evidence="2">Uncharacterized protein</fullName>
    </submittedName>
</protein>
<accession>A0AAN6P3A6</accession>
<dbReference type="AlphaFoldDB" id="A0AAN6P3A6"/>
<feature type="compositionally biased region" description="Basic and acidic residues" evidence="1">
    <location>
        <begin position="521"/>
        <end position="530"/>
    </location>
</feature>
<evidence type="ECO:0000256" key="1">
    <source>
        <dbReference type="SAM" id="MobiDB-lite"/>
    </source>
</evidence>
<feature type="compositionally biased region" description="Basic and acidic residues" evidence="1">
    <location>
        <begin position="565"/>
        <end position="575"/>
    </location>
</feature>
<feature type="region of interest" description="Disordered" evidence="1">
    <location>
        <begin position="521"/>
        <end position="598"/>
    </location>
</feature>
<proteinExistence type="predicted"/>
<keyword evidence="3" id="KW-1185">Reference proteome</keyword>
<evidence type="ECO:0000313" key="3">
    <source>
        <dbReference type="Proteomes" id="UP001303222"/>
    </source>
</evidence>